<reference evidence="1 2" key="1">
    <citation type="journal article" date="2016" name="PLoS ONE">
        <title>Genome Sequencing and Analysis of Catopsilia pomona nucleopolyhedrovirus: A Distinct Species in Group I Alphabaculovirus.</title>
        <authorList>
            <person name="Wang J."/>
            <person name="Zhu Z."/>
            <person name="Zhang L."/>
            <person name="Hou D."/>
            <person name="Wang M."/>
            <person name="Arif B."/>
            <person name="Kou Z."/>
            <person name="Wang H."/>
            <person name="Deng F."/>
            <person name="Hu Z."/>
        </authorList>
    </citation>
    <scope>NUCLEOTIDE SEQUENCE [LARGE SCALE GENOMIC DNA]</scope>
    <source>
        <strain evidence="1">416</strain>
    </source>
</reference>
<evidence type="ECO:0000313" key="2">
    <source>
        <dbReference type="Proteomes" id="UP000203996"/>
    </source>
</evidence>
<dbReference type="InterPro" id="IPR007786">
    <property type="entry name" value="LEF-9"/>
</dbReference>
<dbReference type="OrthoDB" id="4939at10239"/>
<dbReference type="GO" id="GO:0019083">
    <property type="term" value="P:viral transcription"/>
    <property type="evidence" value="ECO:0007669"/>
    <property type="project" value="InterPro"/>
</dbReference>
<organism evidence="1 2">
    <name type="scientific">Catopsilia pomona nucleopolyhedrovirus</name>
    <dbReference type="NCBI Taxonomy" id="1850906"/>
    <lineage>
        <taxon>Viruses</taxon>
        <taxon>Viruses incertae sedis</taxon>
        <taxon>Naldaviricetes</taxon>
        <taxon>Lefavirales</taxon>
        <taxon>Baculoviridae</taxon>
        <taxon>Alphabaculovirus</taxon>
        <taxon>Alphabaculovirus capomonae</taxon>
    </lineage>
</organism>
<evidence type="ECO:0000313" key="1">
    <source>
        <dbReference type="EMBL" id="ANF29727.1"/>
    </source>
</evidence>
<sequence length="490" mass="56234">MYSFLNKTPTEFDLILDPYKLQNVAFFTNDQFKDILKNLINNLKKNQKSNYFNCLIDQLINVYANVTTKNAHTDMLAKIIKSTCVIVTDLPSNVFLKKLKTNKFTDTINYLILPHFILWDHNFVIFLNKAFNSKHENSLVDISGALQKIKLTHGVIKDQLQNKNGYAVQYLYSKFLNSASFYANVQCLNGVNEIMPPRASVKRYYGRDVDNVRAWTTRHPNISQLSTQVSDVIVNDSSTDWNVKVGLGIFPGANTDCDGDKKIITYLPKPNSLIDLECLLYGDPRFNFICFDKNRLSFVSQQIYYLYKNIDVVEKLFKSMPLVYALWTKHKFAQFAQRLELTLHDLCLVGSSNVSYLLFKKLTELIADEEMVCGDEEIFKLGGQFKDMIKSGAKGNADLIKSTKQYRNTPKDDIETIALRATTSLNSYISSHNKVKVCGADIYHNTTVLQNLYLKNNCVCYKNDDRIIMDVCAVPSEFLFPERLLDFFID</sequence>
<dbReference type="Proteomes" id="UP000203996">
    <property type="component" value="Segment"/>
</dbReference>
<dbReference type="RefSeq" id="YP_009255336.1">
    <property type="nucleotide sequence ID" value="NC_030240.1"/>
</dbReference>
<keyword evidence="2" id="KW-1185">Reference proteome</keyword>
<name>A0A172WZD7_9ABAC</name>
<dbReference type="KEGG" id="vg:27924303"/>
<proteinExistence type="predicted"/>
<dbReference type="EMBL" id="KU565883">
    <property type="protein sequence ID" value="ANF29727.1"/>
    <property type="molecule type" value="Genomic_DNA"/>
</dbReference>
<protein>
    <submittedName>
        <fullName evidence="1">Lef9</fullName>
    </submittedName>
</protein>
<gene>
    <name evidence="1" type="primary">lef9</name>
    <name evidence="1" type="ORF">CapoNPV_079</name>
</gene>
<dbReference type="GeneID" id="27924303"/>
<accession>A0A172WZD7</accession>
<dbReference type="Pfam" id="PF05094">
    <property type="entry name" value="LEF-9"/>
    <property type="match status" value="1"/>
</dbReference>